<name>A0A9D1HCP3_9FIRM</name>
<dbReference type="InterPro" id="IPR032466">
    <property type="entry name" value="Metal_Hydrolase"/>
</dbReference>
<dbReference type="Pfam" id="PF04909">
    <property type="entry name" value="Amidohydro_2"/>
    <property type="match status" value="1"/>
</dbReference>
<dbReference type="PANTHER" id="PTHR21240:SF28">
    <property type="entry name" value="ISO-OROTATE DECARBOXYLASE (EUROFUNG)"/>
    <property type="match status" value="1"/>
</dbReference>
<evidence type="ECO:0000313" key="4">
    <source>
        <dbReference type="Proteomes" id="UP000824159"/>
    </source>
</evidence>
<reference evidence="3" key="2">
    <citation type="journal article" date="2021" name="PeerJ">
        <title>Extensive microbial diversity within the chicken gut microbiome revealed by metagenomics and culture.</title>
        <authorList>
            <person name="Gilroy R."/>
            <person name="Ravi A."/>
            <person name="Getino M."/>
            <person name="Pursley I."/>
            <person name="Horton D.L."/>
            <person name="Alikhan N.F."/>
            <person name="Baker D."/>
            <person name="Gharbi K."/>
            <person name="Hall N."/>
            <person name="Watson M."/>
            <person name="Adriaenssens E.M."/>
            <person name="Foster-Nyarko E."/>
            <person name="Jarju S."/>
            <person name="Secka A."/>
            <person name="Antonio M."/>
            <person name="Oren A."/>
            <person name="Chaudhuri R.R."/>
            <person name="La Ragione R."/>
            <person name="Hildebrand F."/>
            <person name="Pallen M.J."/>
        </authorList>
    </citation>
    <scope>NUCLEOTIDE SEQUENCE</scope>
    <source>
        <strain evidence="3">CHK176-22527</strain>
    </source>
</reference>
<evidence type="ECO:0000313" key="3">
    <source>
        <dbReference type="EMBL" id="HIT99601.1"/>
    </source>
</evidence>
<gene>
    <name evidence="3" type="ORF">IAD12_05045</name>
</gene>
<dbReference type="Gene3D" id="3.20.20.140">
    <property type="entry name" value="Metal-dependent hydrolases"/>
    <property type="match status" value="1"/>
</dbReference>
<dbReference type="InterPro" id="IPR006680">
    <property type="entry name" value="Amidohydro-rel"/>
</dbReference>
<comment type="caution">
    <text evidence="3">The sequence shown here is derived from an EMBL/GenBank/DDBJ whole genome shotgun (WGS) entry which is preliminary data.</text>
</comment>
<dbReference type="Proteomes" id="UP000824159">
    <property type="component" value="Unassembled WGS sequence"/>
</dbReference>
<dbReference type="GO" id="GO:0005737">
    <property type="term" value="C:cytoplasm"/>
    <property type="evidence" value="ECO:0007669"/>
    <property type="project" value="TreeGrafter"/>
</dbReference>
<feature type="domain" description="Amidohydrolase-related" evidence="2">
    <location>
        <begin position="105"/>
        <end position="299"/>
    </location>
</feature>
<dbReference type="PANTHER" id="PTHR21240">
    <property type="entry name" value="2-AMINO-3-CARBOXYLMUCONATE-6-SEMIALDEHYDE DECARBOXYLASE"/>
    <property type="match status" value="1"/>
</dbReference>
<dbReference type="GO" id="GO:0016831">
    <property type="term" value="F:carboxy-lyase activity"/>
    <property type="evidence" value="ECO:0007669"/>
    <property type="project" value="InterPro"/>
</dbReference>
<keyword evidence="1" id="KW-0456">Lyase</keyword>
<reference evidence="3" key="1">
    <citation type="submission" date="2020-10" db="EMBL/GenBank/DDBJ databases">
        <authorList>
            <person name="Gilroy R."/>
        </authorList>
    </citation>
    <scope>NUCLEOTIDE SEQUENCE</scope>
    <source>
        <strain evidence="3">CHK176-22527</strain>
    </source>
</reference>
<evidence type="ECO:0000256" key="1">
    <source>
        <dbReference type="ARBA" id="ARBA00023239"/>
    </source>
</evidence>
<accession>A0A9D1HCP3</accession>
<proteinExistence type="predicted"/>
<dbReference type="GO" id="GO:0019748">
    <property type="term" value="P:secondary metabolic process"/>
    <property type="evidence" value="ECO:0007669"/>
    <property type="project" value="TreeGrafter"/>
</dbReference>
<evidence type="ECO:0000259" key="2">
    <source>
        <dbReference type="Pfam" id="PF04909"/>
    </source>
</evidence>
<organism evidence="3 4">
    <name type="scientific">Candidatus Allocopromorpha excrementavium</name>
    <dbReference type="NCBI Taxonomy" id="2840741"/>
    <lineage>
        <taxon>Bacteria</taxon>
        <taxon>Bacillati</taxon>
        <taxon>Bacillota</taxon>
        <taxon>Clostridia</taxon>
        <taxon>Eubacteriales</taxon>
        <taxon>Eubacteriaceae</taxon>
        <taxon>Eubacteriaceae incertae sedis</taxon>
        <taxon>Candidatus Allocopromorpha</taxon>
    </lineage>
</organism>
<dbReference type="AlphaFoldDB" id="A0A9D1HCP3"/>
<dbReference type="SUPFAM" id="SSF51556">
    <property type="entry name" value="Metallo-dependent hydrolases"/>
    <property type="match status" value="1"/>
</dbReference>
<dbReference type="InterPro" id="IPR032465">
    <property type="entry name" value="ACMSD"/>
</dbReference>
<dbReference type="GO" id="GO:0016787">
    <property type="term" value="F:hydrolase activity"/>
    <property type="evidence" value="ECO:0007669"/>
    <property type="project" value="InterPro"/>
</dbReference>
<protein>
    <submittedName>
        <fullName evidence="3">Amidohydrolase family protein</fullName>
    </submittedName>
</protein>
<sequence length="308" mass="35346">MKKIIDSHSHLGDILYGRNITFKQNVRKRDHHNYLDIIEENMLELPVELTKIDMEEFKESTLNEEQARNNTATLQNMQKSLDENGISQAWVLPVLPHVGFEEILAASKLDNRIIPFTCIDFSLGNDAGAELLKDSEKGAMGLKIHPILQRKSMLSDEVHEALKAWEITKKPVICHTYPFAYFHPEESFRNIPEFGSNYDFLKLADKFPSINFVAAHSGGTSEYEQLYEGRGMKNVYVDTSFQSAAVVKEFIRRFGEDRVLFGSDWPWGKQNAPVKVVEKACDGDKELEAKVFYKNAERLIVKTEREEK</sequence>
<dbReference type="EMBL" id="DVLX01000061">
    <property type="protein sequence ID" value="HIT99601.1"/>
    <property type="molecule type" value="Genomic_DNA"/>
</dbReference>